<evidence type="ECO:0000259" key="2">
    <source>
        <dbReference type="Pfam" id="PF01433"/>
    </source>
</evidence>
<feature type="chain" id="PRO_5045052878" evidence="1">
    <location>
        <begin position="19"/>
        <end position="741"/>
    </location>
</feature>
<dbReference type="InterPro" id="IPR014782">
    <property type="entry name" value="Peptidase_M1_dom"/>
</dbReference>
<dbReference type="Proteomes" id="UP001300692">
    <property type="component" value="Unassembled WGS sequence"/>
</dbReference>
<protein>
    <submittedName>
        <fullName evidence="3">M1 family metallopeptidase</fullName>
    </submittedName>
</protein>
<dbReference type="Gene3D" id="1.10.390.10">
    <property type="entry name" value="Neutral Protease Domain 2"/>
    <property type="match status" value="1"/>
</dbReference>
<evidence type="ECO:0000313" key="4">
    <source>
        <dbReference type="Proteomes" id="UP001300692"/>
    </source>
</evidence>
<keyword evidence="4" id="KW-1185">Reference proteome</keyword>
<accession>A0ABT3CZW2</accession>
<dbReference type="RefSeq" id="WP_264140034.1">
    <property type="nucleotide sequence ID" value="NZ_JAOYOD010000001.1"/>
</dbReference>
<evidence type="ECO:0000256" key="1">
    <source>
        <dbReference type="SAM" id="SignalP"/>
    </source>
</evidence>
<dbReference type="SUPFAM" id="SSF55486">
    <property type="entry name" value="Metalloproteases ('zincins'), catalytic domain"/>
    <property type="match status" value="1"/>
</dbReference>
<name>A0ABT3CZW2_9BACT</name>
<proteinExistence type="predicted"/>
<keyword evidence="1" id="KW-0732">Signal</keyword>
<sequence length="741" mass="85591">MKRILIVALALLPLTTWAQGEWDQKFEQLGTMLPTPTDYRNASGAPGVKYWQQKVDYNIDVELIDETHQIIGKETITYTNNSPDQLGYLWVQLDQNMRGKDSDTPLVESSEMKSSMSGKSLQNLTKEFDYEGGFNIEYVKDAKDKALPYMINKTMMRVDLPEPLASGESVSFKIAWSYFVQDRMNMGGRSGYEYFPKDDNYLYAIAQWFPRLAVYDDLEGWQNKQFLGRGEFALEFGDYEVNLTVPADFMLAATGELQNPKEVLTATQLKRFEKAKQTFDKPVFIVTEEEAIANESSRSTAKKTWTFQADDIRDFAFAASRKFIWDVQAVKIGDKTPLAMSYYPKEGNPLWEDESTKAVVNTLKTYSKHTIEYPYSKAISVHTASIGMEYPMICFNYGRPDENGEFSDRLKWGMIGVIIHEVGHNFFPMIINSDERQWTWMDEGLNTFVQSLTEKEYYPEKPLRRGEAKLIVDYMKGDKMFIRPIMTNSEQILQFGNNAYGKPAAALSVLRETIMGPELFDYAFKTYSERWAFKRPSPGDFFRTMEDASAVDLDWFWKGWFYTTDHVDVSLDKVTWYKMGVPEETVENKPKKGKKGKKVSEENSESGEKVFEFADEADVFEFQNTSDRSYREFMNRVDDDAVKLANENKNFYELTFSNKGGLVTPIIIEWTYEDGSVETEYIPAEIWRMNENVVKKVFVKEKKVTNIVIDPKEETADVNTEDNIFPRVEKTSEFDQFKAAN</sequence>
<dbReference type="Pfam" id="PF01433">
    <property type="entry name" value="Peptidase_M1"/>
    <property type="match status" value="1"/>
</dbReference>
<feature type="domain" description="Peptidase M1 membrane alanine aminopeptidase" evidence="2">
    <location>
        <begin position="406"/>
        <end position="560"/>
    </location>
</feature>
<dbReference type="EMBL" id="JAOYOD010000001">
    <property type="protein sequence ID" value="MCV9389116.1"/>
    <property type="molecule type" value="Genomic_DNA"/>
</dbReference>
<gene>
    <name evidence="3" type="ORF">N7U62_20755</name>
</gene>
<feature type="signal peptide" evidence="1">
    <location>
        <begin position="1"/>
        <end position="18"/>
    </location>
</feature>
<evidence type="ECO:0000313" key="3">
    <source>
        <dbReference type="EMBL" id="MCV9389116.1"/>
    </source>
</evidence>
<comment type="caution">
    <text evidence="3">The sequence shown here is derived from an EMBL/GenBank/DDBJ whole genome shotgun (WGS) entry which is preliminary data.</text>
</comment>
<reference evidence="3 4" key="1">
    <citation type="submission" date="2022-10" db="EMBL/GenBank/DDBJ databases">
        <title>Comparative genomics and taxonomic characterization of three novel marine species of genus Reichenbachiella exhibiting antioxidant and polysaccharide degradation activities.</title>
        <authorList>
            <person name="Muhammad N."/>
            <person name="Lee Y.-J."/>
            <person name="Ko J."/>
            <person name="Kim S.-G."/>
        </authorList>
    </citation>
    <scope>NUCLEOTIDE SEQUENCE [LARGE SCALE GENOMIC DNA]</scope>
    <source>
        <strain evidence="3 4">ABR2-5</strain>
    </source>
</reference>
<dbReference type="InterPro" id="IPR027268">
    <property type="entry name" value="Peptidase_M4/M1_CTD_sf"/>
</dbReference>
<dbReference type="CDD" id="cd09604">
    <property type="entry name" value="M1_APN_like"/>
    <property type="match status" value="1"/>
</dbReference>
<organism evidence="3 4">
    <name type="scientific">Reichenbachiella ulvae</name>
    <dbReference type="NCBI Taxonomy" id="2980104"/>
    <lineage>
        <taxon>Bacteria</taxon>
        <taxon>Pseudomonadati</taxon>
        <taxon>Bacteroidota</taxon>
        <taxon>Cytophagia</taxon>
        <taxon>Cytophagales</taxon>
        <taxon>Reichenbachiellaceae</taxon>
        <taxon>Reichenbachiella</taxon>
    </lineage>
</organism>